<reference evidence="2 3" key="1">
    <citation type="submission" date="2024-04" db="EMBL/GenBank/DDBJ databases">
        <title>Phyllosticta paracitricarpa is synonymous to the EU quarantine fungus P. citricarpa based on phylogenomic analyses.</title>
        <authorList>
            <consortium name="Lawrence Berkeley National Laboratory"/>
            <person name="Van ingen-buijs V.A."/>
            <person name="Van westerhoven A.C."/>
            <person name="Haridas S."/>
            <person name="Skiadas P."/>
            <person name="Martin F."/>
            <person name="Groenewald J.Z."/>
            <person name="Crous P.W."/>
            <person name="Seidl M.F."/>
        </authorList>
    </citation>
    <scope>NUCLEOTIDE SEQUENCE [LARGE SCALE GENOMIC DNA]</scope>
    <source>
        <strain evidence="2 3">CPC 17464</strain>
    </source>
</reference>
<dbReference type="GeneID" id="92027866"/>
<name>A0ABR1M2S4_9PEZI</name>
<evidence type="ECO:0000313" key="3">
    <source>
        <dbReference type="Proteomes" id="UP001360953"/>
    </source>
</evidence>
<proteinExistence type="predicted"/>
<dbReference type="Proteomes" id="UP001360953">
    <property type="component" value="Unassembled WGS sequence"/>
</dbReference>
<organism evidence="2 3">
    <name type="scientific">Phyllosticta citribraziliensis</name>
    <dbReference type="NCBI Taxonomy" id="989973"/>
    <lineage>
        <taxon>Eukaryota</taxon>
        <taxon>Fungi</taxon>
        <taxon>Dikarya</taxon>
        <taxon>Ascomycota</taxon>
        <taxon>Pezizomycotina</taxon>
        <taxon>Dothideomycetes</taxon>
        <taxon>Dothideomycetes incertae sedis</taxon>
        <taxon>Botryosphaeriales</taxon>
        <taxon>Phyllostictaceae</taxon>
        <taxon>Phyllosticta</taxon>
    </lineage>
</organism>
<dbReference type="EMBL" id="JBBPEH010000003">
    <property type="protein sequence ID" value="KAK7541203.1"/>
    <property type="molecule type" value="Genomic_DNA"/>
</dbReference>
<dbReference type="RefSeq" id="XP_066658134.1">
    <property type="nucleotide sequence ID" value="XM_066794960.1"/>
</dbReference>
<keyword evidence="3" id="KW-1185">Reference proteome</keyword>
<protein>
    <submittedName>
        <fullName evidence="2">Uncharacterized protein</fullName>
    </submittedName>
</protein>
<comment type="caution">
    <text evidence="2">The sequence shown here is derived from an EMBL/GenBank/DDBJ whole genome shotgun (WGS) entry which is preliminary data.</text>
</comment>
<evidence type="ECO:0000313" key="2">
    <source>
        <dbReference type="EMBL" id="KAK7541203.1"/>
    </source>
</evidence>
<gene>
    <name evidence="2" type="ORF">J3D65DRAFT_270573</name>
</gene>
<evidence type="ECO:0000256" key="1">
    <source>
        <dbReference type="SAM" id="MobiDB-lite"/>
    </source>
</evidence>
<sequence length="209" mass="22575">MNSLTTLEPLPTSVLLAVRPATVELHPVQRRMLLIRQPATKAPRQNARRTSEAQPIRDAGVILEVQRRPDEVANAQAEQQPGIHGEHGVLGVPQVDAIAGARGALVAGRREAVGGAELDGVLQRDVFDERGQQLVLQQEADDEGVLLEDPEDLVGFGLDVGGAELALQGLYFEWEFHVAELRVVSSARGWRNSHGKGAQGIKSRQTGVL</sequence>
<accession>A0ABR1M2S4</accession>
<feature type="region of interest" description="Disordered" evidence="1">
    <location>
        <begin position="190"/>
        <end position="209"/>
    </location>
</feature>